<sequence length="90" mass="10075">MPRRKKRCKGFGTQKYQWKKPKVTTSTDDKIPILSGLTNDSCTGNSPTCSNGYVQTCDKGTDHDYCIRLDDDSALLNTGFTFQKHILVGK</sequence>
<reference evidence="1" key="2">
    <citation type="submission" date="2020-11" db="EMBL/GenBank/DDBJ databases">
        <authorList>
            <person name="McCartney M.A."/>
            <person name="Auch B."/>
            <person name="Kono T."/>
            <person name="Mallez S."/>
            <person name="Becker A."/>
            <person name="Gohl D.M."/>
            <person name="Silverstein K.A.T."/>
            <person name="Koren S."/>
            <person name="Bechman K.B."/>
            <person name="Herman A."/>
            <person name="Abrahante J.E."/>
            <person name="Garbe J."/>
        </authorList>
    </citation>
    <scope>NUCLEOTIDE SEQUENCE</scope>
    <source>
        <strain evidence="1">Duluth1</strain>
        <tissue evidence="1">Whole animal</tissue>
    </source>
</reference>
<evidence type="ECO:0000313" key="1">
    <source>
        <dbReference type="EMBL" id="KAH3708911.1"/>
    </source>
</evidence>
<proteinExistence type="predicted"/>
<evidence type="ECO:0000313" key="2">
    <source>
        <dbReference type="Proteomes" id="UP000828390"/>
    </source>
</evidence>
<accession>A0A9D3Z119</accession>
<name>A0A9D3Z119_DREPO</name>
<gene>
    <name evidence="1" type="ORF">DPMN_068370</name>
</gene>
<comment type="caution">
    <text evidence="1">The sequence shown here is derived from an EMBL/GenBank/DDBJ whole genome shotgun (WGS) entry which is preliminary data.</text>
</comment>
<organism evidence="1 2">
    <name type="scientific">Dreissena polymorpha</name>
    <name type="common">Zebra mussel</name>
    <name type="synonym">Mytilus polymorpha</name>
    <dbReference type="NCBI Taxonomy" id="45954"/>
    <lineage>
        <taxon>Eukaryota</taxon>
        <taxon>Metazoa</taxon>
        <taxon>Spiralia</taxon>
        <taxon>Lophotrochozoa</taxon>
        <taxon>Mollusca</taxon>
        <taxon>Bivalvia</taxon>
        <taxon>Autobranchia</taxon>
        <taxon>Heteroconchia</taxon>
        <taxon>Euheterodonta</taxon>
        <taxon>Imparidentia</taxon>
        <taxon>Neoheterodontei</taxon>
        <taxon>Myida</taxon>
        <taxon>Dreissenoidea</taxon>
        <taxon>Dreissenidae</taxon>
        <taxon>Dreissena</taxon>
    </lineage>
</organism>
<dbReference type="AlphaFoldDB" id="A0A9D3Z119"/>
<dbReference type="Proteomes" id="UP000828390">
    <property type="component" value="Unassembled WGS sequence"/>
</dbReference>
<protein>
    <submittedName>
        <fullName evidence="1">Uncharacterized protein</fullName>
    </submittedName>
</protein>
<keyword evidence="2" id="KW-1185">Reference proteome</keyword>
<reference evidence="1" key="1">
    <citation type="journal article" date="2019" name="bioRxiv">
        <title>The Genome of the Zebra Mussel, Dreissena polymorpha: A Resource for Invasive Species Research.</title>
        <authorList>
            <person name="McCartney M.A."/>
            <person name="Auch B."/>
            <person name="Kono T."/>
            <person name="Mallez S."/>
            <person name="Zhang Y."/>
            <person name="Obille A."/>
            <person name="Becker A."/>
            <person name="Abrahante J.E."/>
            <person name="Garbe J."/>
            <person name="Badalamenti J.P."/>
            <person name="Herman A."/>
            <person name="Mangelson H."/>
            <person name="Liachko I."/>
            <person name="Sullivan S."/>
            <person name="Sone E.D."/>
            <person name="Koren S."/>
            <person name="Silverstein K.A.T."/>
            <person name="Beckman K.B."/>
            <person name="Gohl D.M."/>
        </authorList>
    </citation>
    <scope>NUCLEOTIDE SEQUENCE</scope>
    <source>
        <strain evidence="1">Duluth1</strain>
        <tissue evidence="1">Whole animal</tissue>
    </source>
</reference>
<dbReference type="EMBL" id="JAIWYP010000014">
    <property type="protein sequence ID" value="KAH3708911.1"/>
    <property type="molecule type" value="Genomic_DNA"/>
</dbReference>